<gene>
    <name evidence="2" type="ORF">SPI_03473</name>
</gene>
<dbReference type="Proteomes" id="UP000076874">
    <property type="component" value="Unassembled WGS sequence"/>
</dbReference>
<reference evidence="2 3" key="1">
    <citation type="journal article" date="2016" name="Genome Biol. Evol.">
        <title>Divergent and convergent evolution of fungal pathogenicity.</title>
        <authorList>
            <person name="Shang Y."/>
            <person name="Xiao G."/>
            <person name="Zheng P."/>
            <person name="Cen K."/>
            <person name="Zhan S."/>
            <person name="Wang C."/>
        </authorList>
    </citation>
    <scope>NUCLEOTIDE SEQUENCE [LARGE SCALE GENOMIC DNA]</scope>
    <source>
        <strain evidence="2 3">RCEF 264</strain>
    </source>
</reference>
<keyword evidence="1" id="KW-0472">Membrane</keyword>
<evidence type="ECO:0000313" key="2">
    <source>
        <dbReference type="EMBL" id="OAA63310.1"/>
    </source>
</evidence>
<dbReference type="EMBL" id="AZHD01000005">
    <property type="protein sequence ID" value="OAA63310.1"/>
    <property type="molecule type" value="Genomic_DNA"/>
</dbReference>
<keyword evidence="3" id="KW-1185">Reference proteome</keyword>
<dbReference type="AlphaFoldDB" id="A0A162MKI3"/>
<feature type="transmembrane region" description="Helical" evidence="1">
    <location>
        <begin position="139"/>
        <end position="162"/>
    </location>
</feature>
<accession>A0A162MKI3</accession>
<protein>
    <submittedName>
        <fullName evidence="2">Uncharacterized protein</fullName>
    </submittedName>
</protein>
<name>A0A162MKI3_9HYPO</name>
<proteinExistence type="predicted"/>
<comment type="caution">
    <text evidence="2">The sequence shown here is derived from an EMBL/GenBank/DDBJ whole genome shotgun (WGS) entry which is preliminary data.</text>
</comment>
<evidence type="ECO:0000313" key="3">
    <source>
        <dbReference type="Proteomes" id="UP000076874"/>
    </source>
</evidence>
<evidence type="ECO:0000256" key="1">
    <source>
        <dbReference type="SAM" id="Phobius"/>
    </source>
</evidence>
<keyword evidence="1" id="KW-1133">Transmembrane helix</keyword>
<keyword evidence="1" id="KW-0812">Transmembrane</keyword>
<sequence>MADNRASNIAPARSFTADEMDADAYIRIIERIDRWIDLFRFLISPYETCNERDEHWNEIRPIHSIVRYLQTLKSVYRHCAEESLTGSVSRNDRSDDAVVYNIFFGRALFPYDVVHWFNMFRDLADSAPRRIEDEESFEYLIDVLVAAATILHIALILSTGIFP</sequence>
<organism evidence="2 3">
    <name type="scientific">Niveomyces insectorum RCEF 264</name>
    <dbReference type="NCBI Taxonomy" id="1081102"/>
    <lineage>
        <taxon>Eukaryota</taxon>
        <taxon>Fungi</taxon>
        <taxon>Dikarya</taxon>
        <taxon>Ascomycota</taxon>
        <taxon>Pezizomycotina</taxon>
        <taxon>Sordariomycetes</taxon>
        <taxon>Hypocreomycetidae</taxon>
        <taxon>Hypocreales</taxon>
        <taxon>Cordycipitaceae</taxon>
        <taxon>Niveomyces</taxon>
    </lineage>
</organism>